<feature type="transmembrane region" description="Helical" evidence="1">
    <location>
        <begin position="93"/>
        <end position="117"/>
    </location>
</feature>
<reference evidence="2 3" key="1">
    <citation type="submission" date="2019-03" db="EMBL/GenBank/DDBJ databases">
        <title>Genome sequence of Lentibacillus salicampi ATCC BAA-719.</title>
        <authorList>
            <person name="Maclea K.S."/>
            <person name="Simoes Junior M."/>
        </authorList>
    </citation>
    <scope>NUCLEOTIDE SEQUENCE [LARGE SCALE GENOMIC DNA]</scope>
    <source>
        <strain evidence="2 3">ATCC BAA-719</strain>
    </source>
</reference>
<keyword evidence="3" id="KW-1185">Reference proteome</keyword>
<accession>A0A4Y9A7W2</accession>
<keyword evidence="1" id="KW-0472">Membrane</keyword>
<dbReference type="Proteomes" id="UP000298484">
    <property type="component" value="Unassembled WGS sequence"/>
</dbReference>
<keyword evidence="1" id="KW-0812">Transmembrane</keyword>
<organism evidence="2 3">
    <name type="scientific">Lentibacillus salicampi</name>
    <dbReference type="NCBI Taxonomy" id="175306"/>
    <lineage>
        <taxon>Bacteria</taxon>
        <taxon>Bacillati</taxon>
        <taxon>Bacillota</taxon>
        <taxon>Bacilli</taxon>
        <taxon>Bacillales</taxon>
        <taxon>Bacillaceae</taxon>
        <taxon>Lentibacillus</taxon>
    </lineage>
</organism>
<protein>
    <submittedName>
        <fullName evidence="2">Uncharacterized protein</fullName>
    </submittedName>
</protein>
<dbReference type="OrthoDB" id="2440603at2"/>
<evidence type="ECO:0000256" key="1">
    <source>
        <dbReference type="SAM" id="Phobius"/>
    </source>
</evidence>
<keyword evidence="1" id="KW-1133">Transmembrane helix</keyword>
<evidence type="ECO:0000313" key="3">
    <source>
        <dbReference type="Proteomes" id="UP000298484"/>
    </source>
</evidence>
<feature type="transmembrane region" description="Helical" evidence="1">
    <location>
        <begin position="53"/>
        <end position="72"/>
    </location>
</feature>
<dbReference type="AlphaFoldDB" id="A0A4Y9A7W2"/>
<feature type="transmembrane region" description="Helical" evidence="1">
    <location>
        <begin position="16"/>
        <end position="41"/>
    </location>
</feature>
<evidence type="ECO:0000313" key="2">
    <source>
        <dbReference type="EMBL" id="TFJ90679.1"/>
    </source>
</evidence>
<dbReference type="RefSeq" id="WP_135111819.1">
    <property type="nucleotide sequence ID" value="NZ_SRHY01000072.1"/>
</dbReference>
<gene>
    <name evidence="2" type="ORF">E4U82_19015</name>
</gene>
<name>A0A4Y9A7W2_9BACI</name>
<comment type="caution">
    <text evidence="2">The sequence shown here is derived from an EMBL/GenBank/DDBJ whole genome shotgun (WGS) entry which is preliminary data.</text>
</comment>
<proteinExistence type="predicted"/>
<dbReference type="EMBL" id="SRHY01000072">
    <property type="protein sequence ID" value="TFJ90679.1"/>
    <property type="molecule type" value="Genomic_DNA"/>
</dbReference>
<sequence>MNVYYHSYLKSLKKNFMLVIMALVLLIPTFFIWAGVPFFIIGGAVENITTNPLLVYISISLSGGLLFSLYFVPINLKAAKNMANTLGYDLVKSLICIQTIFIIVCSVIFGIISNIIIRL</sequence>